<accession>A0A315YY21</accession>
<dbReference type="InterPro" id="IPR004299">
    <property type="entry name" value="MBOAT_fam"/>
</dbReference>
<evidence type="ECO:0000313" key="12">
    <source>
        <dbReference type="Proteomes" id="UP000245535"/>
    </source>
</evidence>
<dbReference type="AlphaFoldDB" id="A0A315YY21"/>
<keyword evidence="7 9" id="KW-0472">Membrane</keyword>
<dbReference type="GO" id="GO:0016746">
    <property type="term" value="F:acyltransferase activity"/>
    <property type="evidence" value="ECO:0007669"/>
    <property type="project" value="UniProtKB-KW"/>
</dbReference>
<sequence length="376" mass="44041">MEVLIVILAMGGITVPLSWLLKEEWQLLPVTITTAVVLFLFSPTSLILLFITAFLSYYLMQKVEQKSMAVITIVIQLLSLFLFFKLEYGYLLGIEANRIMPLGLSYYAFRQIHYAIEVYKGKVARHSLFHYLSYCFFLPTLLVGPINRFSPFLKDLKRRRWDSTLFAFGLERILYGFFKVVVLGNYFFSIKLLQISDGMFMQGDWGEAYFNALSFAGNAYMQFSGYSDVAIGFACLIGFRVEENFNHPYRAENIVDFWNRWHMTLSNWCRDYVFYPFLSMTRSGRLSIIASMIVLGSWHELSLRYFLWAAIHAAAISIWHLYNRTKVFAVLSTFPLFQQWLGRLITLHFVMYSFVLIKEDDLFEAFRIIQKLVFLQ</sequence>
<evidence type="ECO:0000313" key="11">
    <source>
        <dbReference type="EMBL" id="PWJ35038.1"/>
    </source>
</evidence>
<gene>
    <name evidence="11" type="ORF">BC781_11079</name>
</gene>
<dbReference type="PIRSF" id="PIRSF016636">
    <property type="entry name" value="AlgI_DltB"/>
    <property type="match status" value="1"/>
</dbReference>
<evidence type="ECO:0000256" key="2">
    <source>
        <dbReference type="ARBA" id="ARBA00010323"/>
    </source>
</evidence>
<dbReference type="Pfam" id="PF03062">
    <property type="entry name" value="MBOAT"/>
    <property type="match status" value="1"/>
</dbReference>
<keyword evidence="5 10" id="KW-0812">Transmembrane</keyword>
<feature type="transmembrane region" description="Helical" evidence="10">
    <location>
        <begin position="305"/>
        <end position="322"/>
    </location>
</feature>
<dbReference type="Proteomes" id="UP000245535">
    <property type="component" value="Unassembled WGS sequence"/>
</dbReference>
<evidence type="ECO:0000256" key="3">
    <source>
        <dbReference type="ARBA" id="ARBA00022475"/>
    </source>
</evidence>
<keyword evidence="6 10" id="KW-1133">Transmembrane helix</keyword>
<evidence type="ECO:0000256" key="8">
    <source>
        <dbReference type="ARBA" id="ARBA00023315"/>
    </source>
</evidence>
<organism evidence="11 12">
    <name type="scientific">Sediminitomix flava</name>
    <dbReference type="NCBI Taxonomy" id="379075"/>
    <lineage>
        <taxon>Bacteria</taxon>
        <taxon>Pseudomonadati</taxon>
        <taxon>Bacteroidota</taxon>
        <taxon>Cytophagia</taxon>
        <taxon>Cytophagales</taxon>
        <taxon>Flammeovirgaceae</taxon>
        <taxon>Sediminitomix</taxon>
    </lineage>
</organism>
<feature type="transmembrane region" description="Helical" evidence="10">
    <location>
        <begin position="67"/>
        <end position="84"/>
    </location>
</feature>
<reference evidence="11 12" key="1">
    <citation type="submission" date="2018-03" db="EMBL/GenBank/DDBJ databases">
        <title>Genomic Encyclopedia of Archaeal and Bacterial Type Strains, Phase II (KMG-II): from individual species to whole genera.</title>
        <authorList>
            <person name="Goeker M."/>
        </authorList>
    </citation>
    <scope>NUCLEOTIDE SEQUENCE [LARGE SCALE GENOMIC DNA]</scope>
    <source>
        <strain evidence="11 12">DSM 28229</strain>
    </source>
</reference>
<keyword evidence="8 9" id="KW-0012">Acyltransferase</keyword>
<evidence type="ECO:0000256" key="10">
    <source>
        <dbReference type="SAM" id="Phobius"/>
    </source>
</evidence>
<protein>
    <submittedName>
        <fullName evidence="11">Alginate O-acetyltransferase complex protein AlgI</fullName>
    </submittedName>
</protein>
<evidence type="ECO:0000256" key="6">
    <source>
        <dbReference type="ARBA" id="ARBA00022989"/>
    </source>
</evidence>
<keyword evidence="12" id="KW-1185">Reference proteome</keyword>
<dbReference type="OrthoDB" id="9805788at2"/>
<keyword evidence="3 9" id="KW-1003">Cell membrane</keyword>
<evidence type="ECO:0000256" key="9">
    <source>
        <dbReference type="PIRNR" id="PIRNR016636"/>
    </source>
</evidence>
<comment type="caution">
    <text evidence="11">The sequence shown here is derived from an EMBL/GenBank/DDBJ whole genome shotgun (WGS) entry which is preliminary data.</text>
</comment>
<evidence type="ECO:0000256" key="7">
    <source>
        <dbReference type="ARBA" id="ARBA00023136"/>
    </source>
</evidence>
<feature type="transmembrane region" description="Helical" evidence="10">
    <location>
        <begin position="129"/>
        <end position="153"/>
    </location>
</feature>
<dbReference type="GO" id="GO:0005886">
    <property type="term" value="C:plasma membrane"/>
    <property type="evidence" value="ECO:0007669"/>
    <property type="project" value="UniProtKB-SubCell"/>
</dbReference>
<feature type="transmembrane region" description="Helical" evidence="10">
    <location>
        <begin position="173"/>
        <end position="193"/>
    </location>
</feature>
<dbReference type="RefSeq" id="WP_109622833.1">
    <property type="nucleotide sequence ID" value="NZ_QGDO01000010.1"/>
</dbReference>
<dbReference type="PANTHER" id="PTHR13285:SF23">
    <property type="entry name" value="TEICHOIC ACID D-ALANYLTRANSFERASE"/>
    <property type="match status" value="1"/>
</dbReference>
<keyword evidence="4 9" id="KW-0808">Transferase</keyword>
<dbReference type="InterPro" id="IPR024194">
    <property type="entry name" value="Ac/AlaTfrase_AlgI/DltB"/>
</dbReference>
<comment type="similarity">
    <text evidence="2 9">Belongs to the membrane-bound acyltransferase family.</text>
</comment>
<dbReference type="InterPro" id="IPR051085">
    <property type="entry name" value="MB_O-acyltransferase"/>
</dbReference>
<evidence type="ECO:0000256" key="5">
    <source>
        <dbReference type="ARBA" id="ARBA00022692"/>
    </source>
</evidence>
<feature type="transmembrane region" description="Helical" evidence="10">
    <location>
        <begin position="36"/>
        <end position="60"/>
    </location>
</feature>
<dbReference type="PANTHER" id="PTHR13285">
    <property type="entry name" value="ACYLTRANSFERASE"/>
    <property type="match status" value="1"/>
</dbReference>
<evidence type="ECO:0000256" key="4">
    <source>
        <dbReference type="ARBA" id="ARBA00022679"/>
    </source>
</evidence>
<comment type="subcellular location">
    <subcellularLocation>
        <location evidence="1">Cell membrane</location>
        <topology evidence="1">Multi-pass membrane protein</topology>
    </subcellularLocation>
</comment>
<name>A0A315YY21_SEDFL</name>
<dbReference type="EMBL" id="QGDO01000010">
    <property type="protein sequence ID" value="PWJ35038.1"/>
    <property type="molecule type" value="Genomic_DNA"/>
</dbReference>
<evidence type="ECO:0000256" key="1">
    <source>
        <dbReference type="ARBA" id="ARBA00004651"/>
    </source>
</evidence>
<proteinExistence type="inferred from homology"/>